<evidence type="ECO:0000256" key="4">
    <source>
        <dbReference type="ARBA" id="ARBA00012895"/>
    </source>
</evidence>
<keyword evidence="9" id="KW-0413">Isomerase</keyword>
<comment type="caution">
    <text evidence="10">Lacks conserved residue(s) required for the propagation of feature annotation.</text>
</comment>
<dbReference type="GO" id="GO:0005634">
    <property type="term" value="C:nucleus"/>
    <property type="evidence" value="ECO:0007669"/>
    <property type="project" value="TreeGrafter"/>
</dbReference>
<dbReference type="PANTHER" id="PTHR10169">
    <property type="entry name" value="DNA TOPOISOMERASE/GYRASE"/>
    <property type="match status" value="1"/>
</dbReference>
<comment type="similarity">
    <text evidence="3">Belongs to the type II topoisomerase family.</text>
</comment>
<feature type="domain" description="Topo IIA-type catalytic" evidence="11">
    <location>
        <begin position="321"/>
        <end position="407"/>
    </location>
</feature>
<evidence type="ECO:0000256" key="5">
    <source>
        <dbReference type="ARBA" id="ARBA00022741"/>
    </source>
</evidence>
<evidence type="ECO:0000256" key="6">
    <source>
        <dbReference type="ARBA" id="ARBA00022840"/>
    </source>
</evidence>
<evidence type="ECO:0000256" key="7">
    <source>
        <dbReference type="ARBA" id="ARBA00023029"/>
    </source>
</evidence>
<dbReference type="InterPro" id="IPR013759">
    <property type="entry name" value="Topo_IIA_B_C"/>
</dbReference>
<keyword evidence="6" id="KW-0067">ATP-binding</keyword>
<evidence type="ECO:0000256" key="1">
    <source>
        <dbReference type="ARBA" id="ARBA00000185"/>
    </source>
</evidence>
<dbReference type="PANTHER" id="PTHR10169:SF38">
    <property type="entry name" value="DNA TOPOISOMERASE 2"/>
    <property type="match status" value="1"/>
</dbReference>
<keyword evidence="8 10" id="KW-0238">DNA-binding</keyword>
<comment type="catalytic activity">
    <reaction evidence="1">
        <text>ATP-dependent breakage, passage and rejoining of double-stranded DNA.</text>
        <dbReference type="EC" id="5.6.2.2"/>
    </reaction>
</comment>
<proteinExistence type="inferred from homology"/>
<comment type="caution">
    <text evidence="12">The sequence shown here is derived from an EMBL/GenBank/DDBJ whole genome shotgun (WGS) entry which is preliminary data.</text>
</comment>
<evidence type="ECO:0000256" key="3">
    <source>
        <dbReference type="ARBA" id="ARBA00011080"/>
    </source>
</evidence>
<keyword evidence="7" id="KW-0799">Topoisomerase</keyword>
<evidence type="ECO:0000259" key="11">
    <source>
        <dbReference type="PROSITE" id="PS52040"/>
    </source>
</evidence>
<dbReference type="PROSITE" id="PS52040">
    <property type="entry name" value="TOPO_IIA"/>
    <property type="match status" value="1"/>
</dbReference>
<evidence type="ECO:0000256" key="2">
    <source>
        <dbReference type="ARBA" id="ARBA00001946"/>
    </source>
</evidence>
<dbReference type="GO" id="GO:0000712">
    <property type="term" value="P:resolution of meiotic recombination intermediates"/>
    <property type="evidence" value="ECO:0007669"/>
    <property type="project" value="TreeGrafter"/>
</dbReference>
<dbReference type="InterPro" id="IPR013760">
    <property type="entry name" value="Topo_IIA-like_dom_sf"/>
</dbReference>
<dbReference type="InterPro" id="IPR001241">
    <property type="entry name" value="Topo_IIA"/>
</dbReference>
<dbReference type="Gene3D" id="3.90.199.10">
    <property type="entry name" value="Topoisomerase II, domain 5"/>
    <property type="match status" value="1"/>
</dbReference>
<dbReference type="Pfam" id="PF00521">
    <property type="entry name" value="DNA_topoisoIV"/>
    <property type="match status" value="1"/>
</dbReference>
<protein>
    <recommendedName>
        <fullName evidence="4">DNA topoisomerase (ATP-hydrolyzing)</fullName>
        <ecNumber evidence="4">5.6.2.2</ecNumber>
    </recommendedName>
</protein>
<evidence type="ECO:0000256" key="10">
    <source>
        <dbReference type="PROSITE-ProRule" id="PRU01384"/>
    </source>
</evidence>
<sequence length="407" mass="46772">MERAIRIGRLQAIGTGGNTVVDECYHTCKLLNRYPRTVVCVVRVRMEWYGSGKMVVKLMWRWQLSVVGVRVFFGVDGPTKFGVFGVLFGAKVGDALIRPKKLKQRDDFGKNLINRISRIGKKSLAKNLVGCNRAETTHELLETDSENTGINSTDKMLNVSNAPVEQVLENVDIVNLIRILGLQIGKKYDNVRSFRYGHLIIMSDQVHDYDGSHMRGLIQNFLGVLHTPIVKPINKKNEEDVISFYTLPAYMKWMKSLRGDDERKYRIKMYVSDGAILELSFNSLQVHERKKWLLKYMKYKILDFIHYELTLHSMAMLQRYIPSVVDGLKPTQRKILFCAIKKPLVEEENVEAFCGYVSGRTNYRHGMTSLVEALIDMAQSHVGTNNINLLCPNGLFWLLSDGWPRYW</sequence>
<dbReference type="Gene3D" id="3.40.50.670">
    <property type="match status" value="1"/>
</dbReference>
<dbReference type="EC" id="5.6.2.2" evidence="4"/>
<comment type="cofactor">
    <cofactor evidence="2">
        <name>Mg(2+)</name>
        <dbReference type="ChEBI" id="CHEBI:18420"/>
    </cofactor>
</comment>
<dbReference type="SMART" id="SM00433">
    <property type="entry name" value="TOP2c"/>
    <property type="match status" value="1"/>
</dbReference>
<keyword evidence="13" id="KW-1185">Reference proteome</keyword>
<dbReference type="SUPFAM" id="SSF56719">
    <property type="entry name" value="Type II DNA topoisomerase"/>
    <property type="match status" value="1"/>
</dbReference>
<dbReference type="FunFam" id="3.40.50.670:FF:000001">
    <property type="entry name" value="DNA topoisomerase 2"/>
    <property type="match status" value="1"/>
</dbReference>
<dbReference type="GO" id="GO:0006265">
    <property type="term" value="P:DNA topological change"/>
    <property type="evidence" value="ECO:0007669"/>
    <property type="project" value="InterPro"/>
</dbReference>
<dbReference type="GO" id="GO:0005524">
    <property type="term" value="F:ATP binding"/>
    <property type="evidence" value="ECO:0007669"/>
    <property type="project" value="UniProtKB-KW"/>
</dbReference>
<dbReference type="EMBL" id="JARYMX010000002">
    <property type="protein sequence ID" value="KAJ9560042.1"/>
    <property type="molecule type" value="Genomic_DNA"/>
</dbReference>
<reference evidence="12" key="1">
    <citation type="submission" date="2023-03" db="EMBL/GenBank/DDBJ databases">
        <title>Chromosome-scale reference genome and RAD-based genetic map of yellow starthistle (Centaurea solstitialis) reveal putative structural variation and QTLs associated with invader traits.</title>
        <authorList>
            <person name="Reatini B."/>
            <person name="Cang F.A."/>
            <person name="Jiang Q."/>
            <person name="Mckibben M.T.W."/>
            <person name="Barker M.S."/>
            <person name="Rieseberg L.H."/>
            <person name="Dlugosch K.M."/>
        </authorList>
    </citation>
    <scope>NUCLEOTIDE SEQUENCE</scope>
    <source>
        <strain evidence="12">CAN-66</strain>
        <tissue evidence="12">Leaf</tissue>
    </source>
</reference>
<dbReference type="GO" id="GO:0000819">
    <property type="term" value="P:sister chromatid segregation"/>
    <property type="evidence" value="ECO:0007669"/>
    <property type="project" value="TreeGrafter"/>
</dbReference>
<dbReference type="InterPro" id="IPR013758">
    <property type="entry name" value="Topo_IIA_A/C_ab"/>
</dbReference>
<dbReference type="Proteomes" id="UP001172457">
    <property type="component" value="Chromosome 2"/>
</dbReference>
<evidence type="ECO:0000256" key="9">
    <source>
        <dbReference type="ARBA" id="ARBA00023235"/>
    </source>
</evidence>
<dbReference type="AlphaFoldDB" id="A0AA38WGJ9"/>
<keyword evidence="5" id="KW-0547">Nucleotide-binding</keyword>
<accession>A0AA38WGJ9</accession>
<gene>
    <name evidence="12" type="ORF">OSB04_005202</name>
</gene>
<dbReference type="InterPro" id="IPR050634">
    <property type="entry name" value="DNA_Topoisomerase_II"/>
</dbReference>
<evidence type="ECO:0000313" key="13">
    <source>
        <dbReference type="Proteomes" id="UP001172457"/>
    </source>
</evidence>
<dbReference type="InterPro" id="IPR002205">
    <property type="entry name" value="Topo_IIA_dom_A"/>
</dbReference>
<dbReference type="GO" id="GO:0003677">
    <property type="term" value="F:DNA binding"/>
    <property type="evidence" value="ECO:0007669"/>
    <property type="project" value="UniProtKB-UniRule"/>
</dbReference>
<dbReference type="GO" id="GO:0003918">
    <property type="term" value="F:DNA topoisomerase type II (double strand cut, ATP-hydrolyzing) activity"/>
    <property type="evidence" value="ECO:0007669"/>
    <property type="project" value="UniProtKB-EC"/>
</dbReference>
<name>A0AA38WGJ9_9ASTR</name>
<evidence type="ECO:0000313" key="12">
    <source>
        <dbReference type="EMBL" id="KAJ9560042.1"/>
    </source>
</evidence>
<evidence type="ECO:0000256" key="8">
    <source>
        <dbReference type="ARBA" id="ARBA00023125"/>
    </source>
</evidence>
<organism evidence="12 13">
    <name type="scientific">Centaurea solstitialis</name>
    <name type="common">yellow star-thistle</name>
    <dbReference type="NCBI Taxonomy" id="347529"/>
    <lineage>
        <taxon>Eukaryota</taxon>
        <taxon>Viridiplantae</taxon>
        <taxon>Streptophyta</taxon>
        <taxon>Embryophyta</taxon>
        <taxon>Tracheophyta</taxon>
        <taxon>Spermatophyta</taxon>
        <taxon>Magnoliopsida</taxon>
        <taxon>eudicotyledons</taxon>
        <taxon>Gunneridae</taxon>
        <taxon>Pentapetalae</taxon>
        <taxon>asterids</taxon>
        <taxon>campanulids</taxon>
        <taxon>Asterales</taxon>
        <taxon>Asteraceae</taxon>
        <taxon>Carduoideae</taxon>
        <taxon>Cardueae</taxon>
        <taxon>Centaureinae</taxon>
        <taxon>Centaurea</taxon>
    </lineage>
</organism>